<dbReference type="EMBL" id="CYRY02003622">
    <property type="protein sequence ID" value="VCW68221.1"/>
    <property type="molecule type" value="Genomic_DNA"/>
</dbReference>
<gene>
    <name evidence="2" type="ORF">BN2614_LOCUS1</name>
</gene>
<comment type="caution">
    <text evidence="2">The sequence shown here is derived from an EMBL/GenBank/DDBJ whole genome shotgun (WGS) entry which is preliminary data.</text>
</comment>
<organism evidence="2 3">
    <name type="scientific">Gulo gulo</name>
    <name type="common">Wolverine</name>
    <name type="synonym">Gluton</name>
    <dbReference type="NCBI Taxonomy" id="48420"/>
    <lineage>
        <taxon>Eukaryota</taxon>
        <taxon>Metazoa</taxon>
        <taxon>Chordata</taxon>
        <taxon>Craniata</taxon>
        <taxon>Vertebrata</taxon>
        <taxon>Euteleostomi</taxon>
        <taxon>Mammalia</taxon>
        <taxon>Eutheria</taxon>
        <taxon>Laurasiatheria</taxon>
        <taxon>Carnivora</taxon>
        <taxon>Caniformia</taxon>
        <taxon>Musteloidea</taxon>
        <taxon>Mustelidae</taxon>
        <taxon>Guloninae</taxon>
        <taxon>Gulo</taxon>
    </lineage>
</organism>
<sequence length="64" mass="6655">AAAPRPRAFAAGRGRPLPPSRCAALRRARAQPAAIPAGGDRRRKSRFLSSPRPLPSPSADADVG</sequence>
<name>A0A9X9LHD9_GULGU</name>
<protein>
    <submittedName>
        <fullName evidence="2">Uncharacterized protein</fullName>
    </submittedName>
</protein>
<feature type="region of interest" description="Disordered" evidence="1">
    <location>
        <begin position="1"/>
        <end position="20"/>
    </location>
</feature>
<proteinExistence type="predicted"/>
<dbReference type="AlphaFoldDB" id="A0A9X9LHD9"/>
<evidence type="ECO:0000313" key="3">
    <source>
        <dbReference type="Proteomes" id="UP000269945"/>
    </source>
</evidence>
<evidence type="ECO:0000256" key="1">
    <source>
        <dbReference type="SAM" id="MobiDB-lite"/>
    </source>
</evidence>
<feature type="region of interest" description="Disordered" evidence="1">
    <location>
        <begin position="25"/>
        <end position="64"/>
    </location>
</feature>
<dbReference type="Proteomes" id="UP000269945">
    <property type="component" value="Unassembled WGS sequence"/>
</dbReference>
<feature type="non-terminal residue" evidence="2">
    <location>
        <position position="1"/>
    </location>
</feature>
<evidence type="ECO:0000313" key="2">
    <source>
        <dbReference type="EMBL" id="VCW68221.1"/>
    </source>
</evidence>
<accession>A0A9X9LHD9</accession>
<reference evidence="2 3" key="1">
    <citation type="submission" date="2018-10" db="EMBL/GenBank/DDBJ databases">
        <authorList>
            <person name="Ekblom R."/>
            <person name="Jareborg N."/>
        </authorList>
    </citation>
    <scope>NUCLEOTIDE SEQUENCE [LARGE SCALE GENOMIC DNA]</scope>
    <source>
        <tissue evidence="2">Muscle</tissue>
    </source>
</reference>
<keyword evidence="3" id="KW-1185">Reference proteome</keyword>